<feature type="domain" description="Glucose-methanol-choline oxidoreductase C-terminal" evidence="3">
    <location>
        <begin position="346"/>
        <end position="431"/>
    </location>
</feature>
<evidence type="ECO:0000256" key="1">
    <source>
        <dbReference type="ARBA" id="ARBA00010790"/>
    </source>
</evidence>
<dbReference type="PIRSF" id="PIRSF000137">
    <property type="entry name" value="Alcohol_oxidase"/>
    <property type="match status" value="1"/>
</dbReference>
<dbReference type="Pfam" id="PF00732">
    <property type="entry name" value="GMC_oxred_N"/>
    <property type="match status" value="1"/>
</dbReference>
<dbReference type="AlphaFoldDB" id="A0A2A9P2D8"/>
<dbReference type="InterPro" id="IPR036188">
    <property type="entry name" value="FAD/NAD-bd_sf"/>
</dbReference>
<gene>
    <name evidence="4" type="ORF">XA68_10933</name>
</gene>
<comment type="similarity">
    <text evidence="1">Belongs to the GMC oxidoreductase family.</text>
</comment>
<protein>
    <recommendedName>
        <fullName evidence="6">Glucose-methanol-choline oxidoreductase N-terminal domain-containing protein</fullName>
    </recommendedName>
</protein>
<dbReference type="STRING" id="268505.A0A2A9P2D8"/>
<proteinExistence type="inferred from homology"/>
<evidence type="ECO:0000259" key="2">
    <source>
        <dbReference type="Pfam" id="PF00732"/>
    </source>
</evidence>
<reference evidence="4 5" key="2">
    <citation type="journal article" date="2017" name="Sci. Rep.">
        <title>Ant-infecting Ophiocordyceps genomes reveal a high diversity of potential behavioral manipulation genes and a possible major role for enterotoxins.</title>
        <authorList>
            <person name="de Bekker C."/>
            <person name="Ohm R.A."/>
            <person name="Evans H.C."/>
            <person name="Brachmann A."/>
            <person name="Hughes D.P."/>
        </authorList>
    </citation>
    <scope>NUCLEOTIDE SEQUENCE [LARGE SCALE GENOMIC DNA]</scope>
    <source>
        <strain evidence="4 5">SC16a</strain>
    </source>
</reference>
<dbReference type="SUPFAM" id="SSF51905">
    <property type="entry name" value="FAD/NAD(P)-binding domain"/>
    <property type="match status" value="1"/>
</dbReference>
<dbReference type="Gene3D" id="3.30.560.10">
    <property type="entry name" value="Glucose Oxidase, domain 3"/>
    <property type="match status" value="1"/>
</dbReference>
<dbReference type="PANTHER" id="PTHR11552:SF228">
    <property type="entry name" value="GLUCOSE-METHANOL-CHOLINE OXIDOREDUCTASE N-TERMINAL DOMAIN-CONTAINING PROTEIN"/>
    <property type="match status" value="1"/>
</dbReference>
<dbReference type="SUPFAM" id="SSF54373">
    <property type="entry name" value="FAD-linked reductases, C-terminal domain"/>
    <property type="match status" value="1"/>
</dbReference>
<dbReference type="EMBL" id="LAZP02001279">
    <property type="protein sequence ID" value="PFH55043.1"/>
    <property type="molecule type" value="Genomic_DNA"/>
</dbReference>
<dbReference type="Proteomes" id="UP000037136">
    <property type="component" value="Unassembled WGS sequence"/>
</dbReference>
<evidence type="ECO:0000259" key="3">
    <source>
        <dbReference type="Pfam" id="PF05199"/>
    </source>
</evidence>
<reference evidence="4 5" key="1">
    <citation type="journal article" date="2015" name="BMC Genomics">
        <title>Gene expression during zombie ant biting behavior reflects the complexity underlying fungal parasitic behavioral manipulation.</title>
        <authorList>
            <person name="de Bekker C."/>
            <person name="Ohm R.A."/>
            <person name="Loreto R.G."/>
            <person name="Sebastian A."/>
            <person name="Albert I."/>
            <person name="Merrow M."/>
            <person name="Brachmann A."/>
            <person name="Hughes D.P."/>
        </authorList>
    </citation>
    <scope>NUCLEOTIDE SEQUENCE [LARGE SCALE GENOMIC DNA]</scope>
    <source>
        <strain evidence="4 5">SC16a</strain>
    </source>
</reference>
<feature type="domain" description="Glucose-methanol-choline oxidoreductase N-terminal" evidence="2">
    <location>
        <begin position="7"/>
        <end position="233"/>
    </location>
</feature>
<evidence type="ECO:0000313" key="5">
    <source>
        <dbReference type="Proteomes" id="UP000037136"/>
    </source>
</evidence>
<accession>A0A2A9P2D8</accession>
<evidence type="ECO:0008006" key="6">
    <source>
        <dbReference type="Google" id="ProtNLM"/>
    </source>
</evidence>
<dbReference type="Pfam" id="PF05199">
    <property type="entry name" value="GMC_oxred_C"/>
    <property type="match status" value="1"/>
</dbReference>
<organism evidence="4 5">
    <name type="scientific">Ophiocordyceps unilateralis</name>
    <name type="common">Zombie-ant fungus</name>
    <name type="synonym">Torrubia unilateralis</name>
    <dbReference type="NCBI Taxonomy" id="268505"/>
    <lineage>
        <taxon>Eukaryota</taxon>
        <taxon>Fungi</taxon>
        <taxon>Dikarya</taxon>
        <taxon>Ascomycota</taxon>
        <taxon>Pezizomycotina</taxon>
        <taxon>Sordariomycetes</taxon>
        <taxon>Hypocreomycetidae</taxon>
        <taxon>Hypocreales</taxon>
        <taxon>Ophiocordycipitaceae</taxon>
        <taxon>Ophiocordyceps</taxon>
    </lineage>
</organism>
<evidence type="ECO:0000313" key="4">
    <source>
        <dbReference type="EMBL" id="PFH55043.1"/>
    </source>
</evidence>
<dbReference type="InterPro" id="IPR007867">
    <property type="entry name" value="GMC_OxRtase_C"/>
</dbReference>
<dbReference type="InterPro" id="IPR000172">
    <property type="entry name" value="GMC_OxRdtase_N"/>
</dbReference>
<sequence>MPYTYLSSARNYFTYNRPTRGALDQWASEVEDDSYMFDKFLPFFKKSVRYSPPDNEKRPANASVPSPAQASFTAGAGPLHVSFPTWANSFSSYAKLGWQTLGFVETTDFVSGELTGVQYCQNTINPDGQVRDTSFSSFLKQAVEAGAPLQVYNNTLAQRILFDGTTATGVLVNSSGLQYVLSARNEVILSAGVFQSPQLLMVSGIGPSDTLTRHDIPIVSALPGVGLNMQDHILFGTTYQVETLTHSAVTADAVNLALSEAEWNATGSGILGNPGGELITWEKLTAEQQAGMSAATRAWLSAMPDDFPTIEYLILDAYSGNNQDYLTGAPDTPYMYASPVAAIHVPQSRGWVSIASADAAVAPVINPNWLTNPIDQELAIYAFRRLRELMDTDVMKTVWTDEVVPGRNVSSDEQMLDLIRQNSIQEFHASSGPGSWARTDCESLTRPLFPFFRRDTLRA</sequence>
<keyword evidence="5" id="KW-1185">Reference proteome</keyword>
<dbReference type="PANTHER" id="PTHR11552">
    <property type="entry name" value="GLUCOSE-METHANOL-CHOLINE GMC OXIDOREDUCTASE"/>
    <property type="match status" value="1"/>
</dbReference>
<dbReference type="GO" id="GO:0044550">
    <property type="term" value="P:secondary metabolite biosynthetic process"/>
    <property type="evidence" value="ECO:0007669"/>
    <property type="project" value="TreeGrafter"/>
</dbReference>
<dbReference type="GO" id="GO:0050660">
    <property type="term" value="F:flavin adenine dinucleotide binding"/>
    <property type="evidence" value="ECO:0007669"/>
    <property type="project" value="InterPro"/>
</dbReference>
<name>A0A2A9P2D8_OPHUN</name>
<dbReference type="GO" id="GO:0016614">
    <property type="term" value="F:oxidoreductase activity, acting on CH-OH group of donors"/>
    <property type="evidence" value="ECO:0007669"/>
    <property type="project" value="InterPro"/>
</dbReference>
<dbReference type="InterPro" id="IPR012132">
    <property type="entry name" value="GMC_OxRdtase"/>
</dbReference>
<dbReference type="OrthoDB" id="269227at2759"/>
<dbReference type="Gene3D" id="3.50.50.60">
    <property type="entry name" value="FAD/NAD(P)-binding domain"/>
    <property type="match status" value="1"/>
</dbReference>
<comment type="caution">
    <text evidence="4">The sequence shown here is derived from an EMBL/GenBank/DDBJ whole genome shotgun (WGS) entry which is preliminary data.</text>
</comment>